<dbReference type="InterPro" id="IPR000209">
    <property type="entry name" value="Peptidase_S8/S53_dom"/>
</dbReference>
<evidence type="ECO:0000259" key="11">
    <source>
        <dbReference type="Pfam" id="PF00082"/>
    </source>
</evidence>
<evidence type="ECO:0008006" key="15">
    <source>
        <dbReference type="Google" id="ProtNLM"/>
    </source>
</evidence>
<dbReference type="PROSITE" id="PS51892">
    <property type="entry name" value="SUBTILASE"/>
    <property type="match status" value="1"/>
</dbReference>
<comment type="similarity">
    <text evidence="2 9">Belongs to the peptidase S8 family.</text>
</comment>
<dbReference type="InterPro" id="IPR034197">
    <property type="entry name" value="Peptidases_S8_3"/>
</dbReference>
<dbReference type="GO" id="GO:0009609">
    <property type="term" value="P:response to symbiotic bacterium"/>
    <property type="evidence" value="ECO:0007669"/>
    <property type="project" value="UniProtKB-ARBA"/>
</dbReference>
<dbReference type="CDD" id="cd02120">
    <property type="entry name" value="PA_subtilisin_like"/>
    <property type="match status" value="1"/>
</dbReference>
<evidence type="ECO:0000256" key="3">
    <source>
        <dbReference type="ARBA" id="ARBA00022525"/>
    </source>
</evidence>
<dbReference type="Gene3D" id="3.30.70.80">
    <property type="entry name" value="Peptidase S8 propeptide/proteinase inhibitor I9"/>
    <property type="match status" value="1"/>
</dbReference>
<dbReference type="InterPro" id="IPR015500">
    <property type="entry name" value="Peptidase_S8_subtilisin-rel"/>
</dbReference>
<dbReference type="Pfam" id="PF00082">
    <property type="entry name" value="Peptidase_S8"/>
    <property type="match status" value="1"/>
</dbReference>
<feature type="chain" id="PRO_5014667031" description="Subtilisin-like protease fibronectin type-III domain-containing protein" evidence="10">
    <location>
        <begin position="27"/>
        <end position="741"/>
    </location>
</feature>
<dbReference type="SUPFAM" id="SSF52743">
    <property type="entry name" value="Subtilisin-like"/>
    <property type="match status" value="1"/>
</dbReference>
<dbReference type="InterPro" id="IPR023828">
    <property type="entry name" value="Peptidase_S8_Ser-AS"/>
</dbReference>
<comment type="subcellular location">
    <subcellularLocation>
        <location evidence="1">Secreted</location>
    </subcellularLocation>
</comment>
<sequence length="741" mass="79316">MAKHGSLLFSYISSILILIISLSCRAADEDRKAGVYIVYMGSLPAGQYSPLSNQLSMLQEVVEGSSVEDSLVRSYKRSFNGFAAKLTERERQRLANRKEVVSVFPSKNYHLHTTRSWDFIGLSETIKRKPTVESDVIIGVIDTGIWPESESFNDEGFGPPPKKWKGECKGGKNFACNNKIIGARYYSSTQNASRSAWDDDGHGTHTASTAAGNKVKDASFYGLAKGTARGGVPSARIAAYRVCYEDGCQGANILAAFDDAIADGVDIISVSLGPDFPEEDITQDSVAIGAFHAMEKGILTSQAAGNSGPNYGKVGSLTPWILSVAASSIDLHIVDKVVLGNGKTLDGIAINGFSLNGTKFPLVDGKNVLMANCSFFKSEFCSEGCLNNTLVKGKIVLCDGPNVDAEANRAGAVGSILKNYPFDDISSVVSLPTSSLSVDKYDIVASYLNSTKDPKVTILKSKVVKDGDAPKVAYFSSQGPNAFAPDILKPDITAPGTEILAAYSPIASPTSSPEDKRRVKYSMLSGTSMACPHASGVAAYVKSFHPDWSPSAIKSAMMTTALPMNATVNLGAEFAYGSGHINPTKAVHPGLVYESSKEDYIKMLCGMGYDDEKLRLISGDKSTCPKGSTKVLPKDLNYPSMTALVNASKSFNVTFHRTVTNVGFANSTYKATTFTNSKVKIVVEPKVLSFKSLHEKKSFVVSVTGGQKVLPAYTMVSSSLVWSDGSHIVRSPVVLFAQKKL</sequence>
<feature type="active site" description="Charge relay system" evidence="8 9">
    <location>
        <position position="528"/>
    </location>
</feature>
<dbReference type="Pfam" id="PF17766">
    <property type="entry name" value="fn3_6"/>
    <property type="match status" value="1"/>
</dbReference>
<organism evidence="14">
    <name type="scientific">Fagus sylvatica</name>
    <name type="common">Beechnut</name>
    <dbReference type="NCBI Taxonomy" id="28930"/>
    <lineage>
        <taxon>Eukaryota</taxon>
        <taxon>Viridiplantae</taxon>
        <taxon>Streptophyta</taxon>
        <taxon>Embryophyta</taxon>
        <taxon>Tracheophyta</taxon>
        <taxon>Spermatophyta</taxon>
        <taxon>Magnoliopsida</taxon>
        <taxon>eudicotyledons</taxon>
        <taxon>Gunneridae</taxon>
        <taxon>Pentapetalae</taxon>
        <taxon>rosids</taxon>
        <taxon>fabids</taxon>
        <taxon>Fagales</taxon>
        <taxon>Fagaceae</taxon>
        <taxon>Fagus</taxon>
    </lineage>
</organism>
<feature type="active site" description="Charge relay system" evidence="8 9">
    <location>
        <position position="202"/>
    </location>
</feature>
<proteinExistence type="inferred from homology"/>
<dbReference type="GO" id="GO:0005576">
    <property type="term" value="C:extracellular region"/>
    <property type="evidence" value="ECO:0007669"/>
    <property type="project" value="UniProtKB-SubCell"/>
</dbReference>
<feature type="domain" description="Peptidase S8/S53" evidence="11">
    <location>
        <begin position="134"/>
        <end position="579"/>
    </location>
</feature>
<evidence type="ECO:0000256" key="7">
    <source>
        <dbReference type="ARBA" id="ARBA00022825"/>
    </source>
</evidence>
<reference evidence="14" key="1">
    <citation type="submission" date="2018-02" db="EMBL/GenBank/DDBJ databases">
        <authorList>
            <person name="Cohen D.B."/>
            <person name="Kent A.D."/>
        </authorList>
    </citation>
    <scope>NUCLEOTIDE SEQUENCE</scope>
</reference>
<dbReference type="Pfam" id="PF05922">
    <property type="entry name" value="Inhibitor_I9"/>
    <property type="match status" value="1"/>
</dbReference>
<dbReference type="GO" id="GO:0004252">
    <property type="term" value="F:serine-type endopeptidase activity"/>
    <property type="evidence" value="ECO:0007669"/>
    <property type="project" value="UniProtKB-UniRule"/>
</dbReference>
<dbReference type="EMBL" id="OIVN01001566">
    <property type="protein sequence ID" value="SPC95420.1"/>
    <property type="molecule type" value="Genomic_DNA"/>
</dbReference>
<evidence type="ECO:0000259" key="12">
    <source>
        <dbReference type="Pfam" id="PF05922"/>
    </source>
</evidence>
<dbReference type="InterPro" id="IPR045051">
    <property type="entry name" value="SBT"/>
</dbReference>
<feature type="signal peptide" evidence="10">
    <location>
        <begin position="1"/>
        <end position="26"/>
    </location>
</feature>
<dbReference type="InterPro" id="IPR041469">
    <property type="entry name" value="Subtilisin-like_FN3"/>
</dbReference>
<gene>
    <name evidence="14" type="ORF">FSB_LOCUS23302</name>
</gene>
<keyword evidence="6 9" id="KW-0378">Hydrolase</keyword>
<evidence type="ECO:0000256" key="6">
    <source>
        <dbReference type="ARBA" id="ARBA00022801"/>
    </source>
</evidence>
<evidence type="ECO:0000259" key="13">
    <source>
        <dbReference type="Pfam" id="PF17766"/>
    </source>
</evidence>
<name>A0A2N9G7K0_FAGSY</name>
<dbReference type="Gene3D" id="3.50.30.30">
    <property type="match status" value="1"/>
</dbReference>
<dbReference type="GO" id="GO:0006508">
    <property type="term" value="P:proteolysis"/>
    <property type="evidence" value="ECO:0007669"/>
    <property type="project" value="UniProtKB-KW"/>
</dbReference>
<evidence type="ECO:0000256" key="1">
    <source>
        <dbReference type="ARBA" id="ARBA00004613"/>
    </source>
</evidence>
<dbReference type="PROSITE" id="PS00138">
    <property type="entry name" value="SUBTILASE_SER"/>
    <property type="match status" value="1"/>
</dbReference>
<dbReference type="InterPro" id="IPR037045">
    <property type="entry name" value="S8pro/Inhibitor_I9_sf"/>
</dbReference>
<feature type="active site" description="Charge relay system" evidence="8 9">
    <location>
        <position position="142"/>
    </location>
</feature>
<evidence type="ECO:0000256" key="2">
    <source>
        <dbReference type="ARBA" id="ARBA00011073"/>
    </source>
</evidence>
<evidence type="ECO:0000256" key="5">
    <source>
        <dbReference type="ARBA" id="ARBA00022729"/>
    </source>
</evidence>
<dbReference type="PROSITE" id="PS51257">
    <property type="entry name" value="PROKAR_LIPOPROTEIN"/>
    <property type="match status" value="1"/>
</dbReference>
<keyword evidence="7 9" id="KW-0720">Serine protease</keyword>
<dbReference type="InterPro" id="IPR036852">
    <property type="entry name" value="Peptidase_S8/S53_dom_sf"/>
</dbReference>
<keyword evidence="5 10" id="KW-0732">Signal</keyword>
<keyword evidence="3" id="KW-0964">Secreted</keyword>
<dbReference type="CDD" id="cd04852">
    <property type="entry name" value="Peptidases_S8_3"/>
    <property type="match status" value="1"/>
</dbReference>
<evidence type="ECO:0000256" key="9">
    <source>
        <dbReference type="PROSITE-ProRule" id="PRU01240"/>
    </source>
</evidence>
<evidence type="ECO:0000256" key="10">
    <source>
        <dbReference type="SAM" id="SignalP"/>
    </source>
</evidence>
<evidence type="ECO:0000256" key="4">
    <source>
        <dbReference type="ARBA" id="ARBA00022670"/>
    </source>
</evidence>
<dbReference type="PANTHER" id="PTHR10795">
    <property type="entry name" value="PROPROTEIN CONVERTASE SUBTILISIN/KEXIN"/>
    <property type="match status" value="1"/>
</dbReference>
<dbReference type="InterPro" id="IPR010259">
    <property type="entry name" value="S8pro/Inhibitor_I9"/>
</dbReference>
<dbReference type="Gene3D" id="3.40.50.200">
    <property type="entry name" value="Peptidase S8/S53 domain"/>
    <property type="match status" value="1"/>
</dbReference>
<feature type="domain" description="Inhibitor I9" evidence="12">
    <location>
        <begin position="35"/>
        <end position="112"/>
    </location>
</feature>
<keyword evidence="4 9" id="KW-0645">Protease</keyword>
<accession>A0A2N9G7K0</accession>
<evidence type="ECO:0000256" key="8">
    <source>
        <dbReference type="PIRSR" id="PIRSR615500-1"/>
    </source>
</evidence>
<dbReference type="PRINTS" id="PR00723">
    <property type="entry name" value="SUBTILISIN"/>
</dbReference>
<dbReference type="AlphaFoldDB" id="A0A2N9G7K0"/>
<dbReference type="FunFam" id="3.40.50.200:FF:000006">
    <property type="entry name" value="Subtilisin-like protease SBT1.5"/>
    <property type="match status" value="1"/>
</dbReference>
<feature type="domain" description="Subtilisin-like protease fibronectin type-III" evidence="13">
    <location>
        <begin position="635"/>
        <end position="734"/>
    </location>
</feature>
<evidence type="ECO:0000313" key="14">
    <source>
        <dbReference type="EMBL" id="SPC95420.1"/>
    </source>
</evidence>
<dbReference type="Gene3D" id="2.60.40.2310">
    <property type="match status" value="1"/>
</dbReference>
<protein>
    <recommendedName>
        <fullName evidence="15">Subtilisin-like protease fibronectin type-III domain-containing protein</fullName>
    </recommendedName>
</protein>